<keyword evidence="3" id="KW-1185">Reference proteome</keyword>
<dbReference type="OrthoDB" id="1433918at2759"/>
<name>A0A371G072_MUCPR</name>
<evidence type="ECO:0000313" key="3">
    <source>
        <dbReference type="Proteomes" id="UP000257109"/>
    </source>
</evidence>
<comment type="caution">
    <text evidence="2">The sequence shown here is derived from an EMBL/GenBank/DDBJ whole genome shotgun (WGS) entry which is preliminary data.</text>
</comment>
<feature type="compositionally biased region" description="Basic and acidic residues" evidence="1">
    <location>
        <begin position="97"/>
        <end position="108"/>
    </location>
</feature>
<feature type="non-terminal residue" evidence="2">
    <location>
        <position position="1"/>
    </location>
</feature>
<dbReference type="Proteomes" id="UP000257109">
    <property type="component" value="Unassembled WGS sequence"/>
</dbReference>
<gene>
    <name evidence="2" type="ORF">CR513_35111</name>
</gene>
<dbReference type="EMBL" id="QJKJ01007205">
    <property type="protein sequence ID" value="RDX83921.1"/>
    <property type="molecule type" value="Genomic_DNA"/>
</dbReference>
<feature type="region of interest" description="Disordered" evidence="1">
    <location>
        <begin position="74"/>
        <end position="122"/>
    </location>
</feature>
<evidence type="ECO:0000256" key="1">
    <source>
        <dbReference type="SAM" id="MobiDB-lite"/>
    </source>
</evidence>
<proteinExistence type="predicted"/>
<dbReference type="AlphaFoldDB" id="A0A371G072"/>
<protein>
    <submittedName>
        <fullName evidence="2">Uncharacterized protein</fullName>
    </submittedName>
</protein>
<evidence type="ECO:0000313" key="2">
    <source>
        <dbReference type="EMBL" id="RDX83921.1"/>
    </source>
</evidence>
<feature type="compositionally biased region" description="Basic residues" evidence="1">
    <location>
        <begin position="84"/>
        <end position="94"/>
    </location>
</feature>
<accession>A0A371G072</accession>
<organism evidence="2 3">
    <name type="scientific">Mucuna pruriens</name>
    <name type="common">Velvet bean</name>
    <name type="synonym">Dolichos pruriens</name>
    <dbReference type="NCBI Taxonomy" id="157652"/>
    <lineage>
        <taxon>Eukaryota</taxon>
        <taxon>Viridiplantae</taxon>
        <taxon>Streptophyta</taxon>
        <taxon>Embryophyta</taxon>
        <taxon>Tracheophyta</taxon>
        <taxon>Spermatophyta</taxon>
        <taxon>Magnoliopsida</taxon>
        <taxon>eudicotyledons</taxon>
        <taxon>Gunneridae</taxon>
        <taxon>Pentapetalae</taxon>
        <taxon>rosids</taxon>
        <taxon>fabids</taxon>
        <taxon>Fabales</taxon>
        <taxon>Fabaceae</taxon>
        <taxon>Papilionoideae</taxon>
        <taxon>50 kb inversion clade</taxon>
        <taxon>NPAAA clade</taxon>
        <taxon>indigoferoid/millettioid clade</taxon>
        <taxon>Phaseoleae</taxon>
        <taxon>Mucuna</taxon>
    </lineage>
</organism>
<sequence length="166" mass="18710">MASVQCHKTCEESCQQKSQHGSFGQKVSEFFKGHHNHSTEGTITHTQCSSQTKVLSHSGHFTTKTQTQCNCTQTQNTHSNTIAHRPRREHKRGLVQKIKDRLSDHSTDDSSSDSDNENCHKRKASERLKLRSCGNNNWSSRIGNRNCEANMCGVIAVQHIKINKIP</sequence>
<reference evidence="2" key="1">
    <citation type="submission" date="2018-05" db="EMBL/GenBank/DDBJ databases">
        <title>Draft genome of Mucuna pruriens seed.</title>
        <authorList>
            <person name="Nnadi N.E."/>
            <person name="Vos R."/>
            <person name="Hasami M.H."/>
            <person name="Devisetty U.K."/>
            <person name="Aguiy J.C."/>
        </authorList>
    </citation>
    <scope>NUCLEOTIDE SEQUENCE [LARGE SCALE GENOMIC DNA]</scope>
    <source>
        <strain evidence="2">JCA_2017</strain>
    </source>
</reference>